<dbReference type="InterPro" id="IPR036942">
    <property type="entry name" value="Beta-barrel_TonB_sf"/>
</dbReference>
<name>A0ABU1PJP6_9BURK</name>
<dbReference type="NCBIfam" id="TIGR01783">
    <property type="entry name" value="TonB-siderophor"/>
    <property type="match status" value="1"/>
</dbReference>
<dbReference type="PROSITE" id="PS52016">
    <property type="entry name" value="TONB_DEPENDENT_REC_3"/>
    <property type="match status" value="1"/>
</dbReference>
<dbReference type="InterPro" id="IPR012910">
    <property type="entry name" value="Plug_dom"/>
</dbReference>
<dbReference type="EMBL" id="JAVDSJ010000005">
    <property type="protein sequence ID" value="MDR6586005.1"/>
    <property type="molecule type" value="Genomic_DNA"/>
</dbReference>
<evidence type="ECO:0000256" key="9">
    <source>
        <dbReference type="ARBA" id="ARBA00023065"/>
    </source>
</evidence>
<reference evidence="19 20" key="1">
    <citation type="submission" date="2023-07" db="EMBL/GenBank/DDBJ databases">
        <title>Sorghum-associated microbial communities from plants grown in Nebraska, USA.</title>
        <authorList>
            <person name="Schachtman D."/>
        </authorList>
    </citation>
    <scope>NUCLEOTIDE SEQUENCE [LARGE SCALE GENOMIC DNA]</scope>
    <source>
        <strain evidence="19 20">596</strain>
    </source>
</reference>
<dbReference type="InterPro" id="IPR000531">
    <property type="entry name" value="Beta-barrel_TonB"/>
</dbReference>
<dbReference type="SUPFAM" id="SSF56935">
    <property type="entry name" value="Porins"/>
    <property type="match status" value="1"/>
</dbReference>
<evidence type="ECO:0000256" key="4">
    <source>
        <dbReference type="ARBA" id="ARBA00022452"/>
    </source>
</evidence>
<keyword evidence="3 14" id="KW-0813">Transport</keyword>
<dbReference type="PROSITE" id="PS01156">
    <property type="entry name" value="TONB_DEPENDENT_REC_2"/>
    <property type="match status" value="1"/>
</dbReference>
<comment type="subcellular location">
    <subcellularLocation>
        <location evidence="1 14">Cell outer membrane</location>
        <topology evidence="1 14">Multi-pass membrane protein</topology>
    </subcellularLocation>
</comment>
<dbReference type="PANTHER" id="PTHR32552:SF74">
    <property type="entry name" value="HYDROXAMATE SIDEROPHORE RECEPTOR FHUE"/>
    <property type="match status" value="1"/>
</dbReference>
<keyword evidence="4 14" id="KW-1134">Transmembrane beta strand</keyword>
<evidence type="ECO:0000256" key="8">
    <source>
        <dbReference type="ARBA" id="ARBA00023004"/>
    </source>
</evidence>
<evidence type="ECO:0000259" key="18">
    <source>
        <dbReference type="SMART" id="SM00965"/>
    </source>
</evidence>
<feature type="domain" description="Secretin/TonB short N-terminal" evidence="18">
    <location>
        <begin position="85"/>
        <end position="136"/>
    </location>
</feature>
<dbReference type="InterPro" id="IPR010917">
    <property type="entry name" value="TonB_rcpt_CS"/>
</dbReference>
<dbReference type="InterPro" id="IPR039426">
    <property type="entry name" value="TonB-dep_rcpt-like"/>
</dbReference>
<keyword evidence="7" id="KW-0732">Signal</keyword>
<evidence type="ECO:0000256" key="1">
    <source>
        <dbReference type="ARBA" id="ARBA00004571"/>
    </source>
</evidence>
<dbReference type="Pfam" id="PF07660">
    <property type="entry name" value="STN"/>
    <property type="match status" value="1"/>
</dbReference>
<dbReference type="Pfam" id="PF07715">
    <property type="entry name" value="Plug"/>
    <property type="match status" value="1"/>
</dbReference>
<evidence type="ECO:0000313" key="20">
    <source>
        <dbReference type="Proteomes" id="UP001260715"/>
    </source>
</evidence>
<dbReference type="InterPro" id="IPR011662">
    <property type="entry name" value="Secretin/TonB_short_N"/>
</dbReference>
<evidence type="ECO:0000256" key="12">
    <source>
        <dbReference type="ARBA" id="ARBA00023170"/>
    </source>
</evidence>
<protein>
    <submittedName>
        <fullName evidence="19">Iron complex outermembrane receptor protein/outer membrane receptor for ferric coprogen and ferric-rhodotorulic acid</fullName>
    </submittedName>
</protein>
<dbReference type="Proteomes" id="UP001260715">
    <property type="component" value="Unassembled WGS sequence"/>
</dbReference>
<dbReference type="InterPro" id="IPR037066">
    <property type="entry name" value="Plug_dom_sf"/>
</dbReference>
<dbReference type="Pfam" id="PF00593">
    <property type="entry name" value="TonB_dep_Rec_b-barrel"/>
    <property type="match status" value="1"/>
</dbReference>
<evidence type="ECO:0000256" key="5">
    <source>
        <dbReference type="ARBA" id="ARBA00022496"/>
    </source>
</evidence>
<feature type="compositionally biased region" description="Basic residues" evidence="17">
    <location>
        <begin position="1"/>
        <end position="15"/>
    </location>
</feature>
<sequence>MIKGVKSVRRQHGRQGKPNTSSIGMGPGTASTTVRALVSMSLAAALAATCGELHAQAVAPTQVKVQLPPASLDQTLNRFAALAGVELAVDGALTEGRRSPGLQGSYSIEQGFAEILKGQGLVAVRGTEGGYALRKAASVAPESGQALPAVTISAESQRSAITDQSGSYTTRALSMGKLEQSLRETPQSVSVVTRQQMDDQNLVQLDQVLAQATGFTRTQRNFGSHTFVIRGFAINNSNYLQDGVPGTVYDPTGWLPIDTAIYDRVEILRGASGLVVSAADPSRAVNLVRKRPRAEPHFDVNASAGSWGNYRTEVDAGGPINAEGTLRGRVVAAYQDRNYFYDVTHSSEPLLYGMLEADLSRDTRLGVGLRHQENRIDGYWLFGLPRYADGSALNVSRSTSLVQRWNRNIANVTELFADLEHRFDADWKTRLTFSHAESSLDQRAALPRGTVDPVTQSGSRFYSLYYKQMGIVSDGVDANLTGQFRLLGGAHQLMVGASAVRMRYRNSTASISANSRIDINHPNPDAIAEPAATPAWSSDSDVRDERYGVYGSTRLQLVEPFHLLLGGRFSWLKYQEKSRLTGLNTSDYKQVGQFTPYAGVVYDLNRQWSVYASYTDTFQPQSAYQTASGTTLKPAIGSNTELGIKGELMDGRLNFSAAVFRIRKNNIAVIDTANLGNCPNSLASTDCYLNASTYRSKGFETEISGELARGWNVAAGYTYLVTRDDEGKSISGESPRHLLRLSTNYRLPGELNAWTIGGAVSAQTGYAFASDEDPSTTTSEGGRAVWDINTSYRIDKHWSAALAVTNLFDKRYYGMVGGLSRGNYYGEPRALTLSLRGSF</sequence>
<feature type="region of interest" description="Disordered" evidence="17">
    <location>
        <begin position="1"/>
        <end position="28"/>
    </location>
</feature>
<dbReference type="Gene3D" id="3.55.50.30">
    <property type="match status" value="1"/>
</dbReference>
<proteinExistence type="inferred from homology"/>
<evidence type="ECO:0000256" key="16">
    <source>
        <dbReference type="RuleBase" id="RU003357"/>
    </source>
</evidence>
<comment type="caution">
    <text evidence="19">The sequence shown here is derived from an EMBL/GenBank/DDBJ whole genome shotgun (WGS) entry which is preliminary data.</text>
</comment>
<dbReference type="InterPro" id="IPR010105">
    <property type="entry name" value="TonB_sidphr_rcpt"/>
</dbReference>
<keyword evidence="5" id="KW-0410">Iron transport</keyword>
<evidence type="ECO:0000256" key="13">
    <source>
        <dbReference type="ARBA" id="ARBA00023237"/>
    </source>
</evidence>
<evidence type="ECO:0000256" key="6">
    <source>
        <dbReference type="ARBA" id="ARBA00022692"/>
    </source>
</evidence>
<evidence type="ECO:0000313" key="19">
    <source>
        <dbReference type="EMBL" id="MDR6586005.1"/>
    </source>
</evidence>
<evidence type="ECO:0000256" key="17">
    <source>
        <dbReference type="SAM" id="MobiDB-lite"/>
    </source>
</evidence>
<comment type="similarity">
    <text evidence="2 14 16">Belongs to the TonB-dependent receptor family.</text>
</comment>
<keyword evidence="8" id="KW-0408">Iron</keyword>
<keyword evidence="11 14" id="KW-0472">Membrane</keyword>
<feature type="compositionally biased region" description="Polar residues" evidence="17">
    <location>
        <begin position="17"/>
        <end position="28"/>
    </location>
</feature>
<keyword evidence="9" id="KW-0406">Ion transport</keyword>
<evidence type="ECO:0000256" key="14">
    <source>
        <dbReference type="PROSITE-ProRule" id="PRU01360"/>
    </source>
</evidence>
<accession>A0ABU1PJP6</accession>
<keyword evidence="13 14" id="KW-0998">Cell outer membrane</keyword>
<evidence type="ECO:0000256" key="10">
    <source>
        <dbReference type="ARBA" id="ARBA00023077"/>
    </source>
</evidence>
<dbReference type="Gene3D" id="2.40.170.20">
    <property type="entry name" value="TonB-dependent receptor, beta-barrel domain"/>
    <property type="match status" value="1"/>
</dbReference>
<dbReference type="Gene3D" id="2.170.130.10">
    <property type="entry name" value="TonB-dependent receptor, plug domain"/>
    <property type="match status" value="1"/>
</dbReference>
<gene>
    <name evidence="19" type="ORF">J2W50_004223</name>
</gene>
<evidence type="ECO:0000256" key="3">
    <source>
        <dbReference type="ARBA" id="ARBA00022448"/>
    </source>
</evidence>
<evidence type="ECO:0000256" key="2">
    <source>
        <dbReference type="ARBA" id="ARBA00009810"/>
    </source>
</evidence>
<dbReference type="SMART" id="SM00965">
    <property type="entry name" value="STN"/>
    <property type="match status" value="1"/>
</dbReference>
<feature type="short sequence motif" description="TonB C-terminal box" evidence="15">
    <location>
        <begin position="822"/>
        <end position="839"/>
    </location>
</feature>
<keyword evidence="6 14" id="KW-0812">Transmembrane</keyword>
<keyword evidence="12 19" id="KW-0675">Receptor</keyword>
<organism evidence="19 20">
    <name type="scientific">Herbaspirillum frisingense</name>
    <dbReference type="NCBI Taxonomy" id="92645"/>
    <lineage>
        <taxon>Bacteria</taxon>
        <taxon>Pseudomonadati</taxon>
        <taxon>Pseudomonadota</taxon>
        <taxon>Betaproteobacteria</taxon>
        <taxon>Burkholderiales</taxon>
        <taxon>Oxalobacteraceae</taxon>
        <taxon>Herbaspirillum</taxon>
    </lineage>
</organism>
<evidence type="ECO:0000256" key="11">
    <source>
        <dbReference type="ARBA" id="ARBA00023136"/>
    </source>
</evidence>
<dbReference type="CDD" id="cd01347">
    <property type="entry name" value="ligand_gated_channel"/>
    <property type="match status" value="1"/>
</dbReference>
<evidence type="ECO:0000256" key="7">
    <source>
        <dbReference type="ARBA" id="ARBA00022729"/>
    </source>
</evidence>
<dbReference type="PANTHER" id="PTHR32552">
    <property type="entry name" value="FERRICHROME IRON RECEPTOR-RELATED"/>
    <property type="match status" value="1"/>
</dbReference>
<evidence type="ECO:0000256" key="15">
    <source>
        <dbReference type="PROSITE-ProRule" id="PRU10144"/>
    </source>
</evidence>
<keyword evidence="10 16" id="KW-0798">TonB box</keyword>
<dbReference type="RefSeq" id="WP_310011856.1">
    <property type="nucleotide sequence ID" value="NZ_JAVDSJ010000005.1"/>
</dbReference>
<keyword evidence="20" id="KW-1185">Reference proteome</keyword>